<feature type="transmembrane region" description="Helical" evidence="5">
    <location>
        <begin position="164"/>
        <end position="183"/>
    </location>
</feature>
<evidence type="ECO:0000256" key="2">
    <source>
        <dbReference type="ARBA" id="ARBA00022692"/>
    </source>
</evidence>
<dbReference type="EMBL" id="BMXS01000001">
    <property type="protein sequence ID" value="GGX77373.1"/>
    <property type="molecule type" value="Genomic_DNA"/>
</dbReference>
<keyword evidence="8" id="KW-1185">Reference proteome</keyword>
<reference evidence="8" key="1">
    <citation type="journal article" date="2019" name="Int. J. Syst. Evol. Microbiol.">
        <title>The Global Catalogue of Microorganisms (GCM) 10K type strain sequencing project: providing services to taxonomists for standard genome sequencing and annotation.</title>
        <authorList>
            <consortium name="The Broad Institute Genomics Platform"/>
            <consortium name="The Broad Institute Genome Sequencing Center for Infectious Disease"/>
            <person name="Wu L."/>
            <person name="Ma J."/>
        </authorList>
    </citation>
    <scope>NUCLEOTIDE SEQUENCE [LARGE SCALE GENOMIC DNA]</scope>
    <source>
        <strain evidence="8">KCTC 22228</strain>
    </source>
</reference>
<organism evidence="7 8">
    <name type="scientific">Litchfieldella qijiaojingensis</name>
    <dbReference type="NCBI Taxonomy" id="980347"/>
    <lineage>
        <taxon>Bacteria</taxon>
        <taxon>Pseudomonadati</taxon>
        <taxon>Pseudomonadota</taxon>
        <taxon>Gammaproteobacteria</taxon>
        <taxon>Oceanospirillales</taxon>
        <taxon>Halomonadaceae</taxon>
        <taxon>Litchfieldella</taxon>
    </lineage>
</organism>
<evidence type="ECO:0000256" key="1">
    <source>
        <dbReference type="ARBA" id="ARBA00004141"/>
    </source>
</evidence>
<keyword evidence="4 5" id="KW-0472">Membrane</keyword>
<gene>
    <name evidence="7" type="ORF">GCM10007160_00710</name>
</gene>
<feature type="transmembrane region" description="Helical" evidence="5">
    <location>
        <begin position="101"/>
        <end position="120"/>
    </location>
</feature>
<keyword evidence="3 5" id="KW-1133">Transmembrane helix</keyword>
<feature type="domain" description="NnrU" evidence="6">
    <location>
        <begin position="3"/>
        <end position="189"/>
    </location>
</feature>
<evidence type="ECO:0000313" key="8">
    <source>
        <dbReference type="Proteomes" id="UP000653056"/>
    </source>
</evidence>
<feature type="transmembrane region" description="Helical" evidence="5">
    <location>
        <begin position="76"/>
        <end position="95"/>
    </location>
</feature>
<keyword evidence="2 5" id="KW-0812">Transmembrane</keyword>
<evidence type="ECO:0000256" key="3">
    <source>
        <dbReference type="ARBA" id="ARBA00022989"/>
    </source>
</evidence>
<sequence>MAVMLLGLLLFLGMHSVRIVADDWRQLQIERFGVLAWKLLYSLISIIGLGLAIYGYGLARQEPIDIWMPPMWTQHLVALLMIPAFILLVATYSPASHIRSVLGHPMLLSVALWALGHLLVNGHLGDILFFGAFLVWSLIAFRAARRRNRTSGGAPVAARFRGDVIAVLVGLALYFLFAFQLHVRVIGVPALG</sequence>
<evidence type="ECO:0000256" key="5">
    <source>
        <dbReference type="SAM" id="Phobius"/>
    </source>
</evidence>
<dbReference type="Proteomes" id="UP000653056">
    <property type="component" value="Unassembled WGS sequence"/>
</dbReference>
<feature type="transmembrane region" description="Helical" evidence="5">
    <location>
        <begin position="127"/>
        <end position="144"/>
    </location>
</feature>
<name>A0ABQ2YC13_9GAMM</name>
<protein>
    <submittedName>
        <fullName evidence="7">NnrU protein</fullName>
    </submittedName>
</protein>
<dbReference type="RefSeq" id="WP_189464766.1">
    <property type="nucleotide sequence ID" value="NZ_BMXS01000001.1"/>
</dbReference>
<comment type="caution">
    <text evidence="7">The sequence shown here is derived from an EMBL/GenBank/DDBJ whole genome shotgun (WGS) entry which is preliminary data.</text>
</comment>
<dbReference type="Pfam" id="PF07298">
    <property type="entry name" value="NnrU"/>
    <property type="match status" value="1"/>
</dbReference>
<evidence type="ECO:0000256" key="4">
    <source>
        <dbReference type="ARBA" id="ARBA00023136"/>
    </source>
</evidence>
<evidence type="ECO:0000259" key="6">
    <source>
        <dbReference type="Pfam" id="PF07298"/>
    </source>
</evidence>
<accession>A0ABQ2YC13</accession>
<feature type="transmembrane region" description="Helical" evidence="5">
    <location>
        <begin position="37"/>
        <end position="56"/>
    </location>
</feature>
<proteinExistence type="predicted"/>
<dbReference type="InterPro" id="IPR009915">
    <property type="entry name" value="NnrU_dom"/>
</dbReference>
<comment type="subcellular location">
    <subcellularLocation>
        <location evidence="1">Membrane</location>
        <topology evidence="1">Multi-pass membrane protein</topology>
    </subcellularLocation>
</comment>
<evidence type="ECO:0000313" key="7">
    <source>
        <dbReference type="EMBL" id="GGX77373.1"/>
    </source>
</evidence>